<evidence type="ECO:0000256" key="2">
    <source>
        <dbReference type="ARBA" id="ARBA00022801"/>
    </source>
</evidence>
<evidence type="ECO:0000259" key="4">
    <source>
        <dbReference type="PROSITE" id="PS51193"/>
    </source>
</evidence>
<dbReference type="PANTHER" id="PTHR11472">
    <property type="entry name" value="DNA REPAIR DEAD HELICASE RAD3/XP-D SUBFAMILY MEMBER"/>
    <property type="match status" value="1"/>
</dbReference>
<evidence type="ECO:0000313" key="6">
    <source>
        <dbReference type="Proteomes" id="UP001448207"/>
    </source>
</evidence>
<dbReference type="SUPFAM" id="SSF52540">
    <property type="entry name" value="P-loop containing nucleoside triphosphate hydrolases"/>
    <property type="match status" value="1"/>
</dbReference>
<protein>
    <recommendedName>
        <fullName evidence="4">Helicase ATP-binding domain-containing protein</fullName>
    </recommendedName>
</protein>
<keyword evidence="1" id="KW-0547">Nucleotide-binding</keyword>
<comment type="caution">
    <text evidence="5">The sequence shown here is derived from an EMBL/GenBank/DDBJ whole genome shotgun (WGS) entry which is preliminary data.</text>
</comment>
<keyword evidence="2" id="KW-0378">Hydrolase</keyword>
<gene>
    <name evidence="5" type="ORF">J3Q64DRAFT_1780169</name>
</gene>
<dbReference type="InterPro" id="IPR014013">
    <property type="entry name" value="Helic_SF1/SF2_ATP-bd_DinG/Rad3"/>
</dbReference>
<dbReference type="Proteomes" id="UP001448207">
    <property type="component" value="Unassembled WGS sequence"/>
</dbReference>
<reference evidence="5 6" key="1">
    <citation type="submission" date="2024-04" db="EMBL/GenBank/DDBJ databases">
        <title>Symmetric and asymmetric DNA N6-adenine methylation regulates different biological responses in Mucorales.</title>
        <authorList>
            <consortium name="Lawrence Berkeley National Laboratory"/>
            <person name="Lax C."/>
            <person name="Mondo S.J."/>
            <person name="Osorio-Concepcion M."/>
            <person name="Muszewska A."/>
            <person name="Corrochano-Luque M."/>
            <person name="Gutierrez G."/>
            <person name="Riley R."/>
            <person name="Lipzen A."/>
            <person name="Guo J."/>
            <person name="Hundley H."/>
            <person name="Amirebrahimi M."/>
            <person name="Ng V."/>
            <person name="Lorenzo-Gutierrez D."/>
            <person name="Binder U."/>
            <person name="Yang J."/>
            <person name="Song Y."/>
            <person name="Canovas D."/>
            <person name="Navarro E."/>
            <person name="Freitag M."/>
            <person name="Gabaldon T."/>
            <person name="Grigoriev I.V."/>
            <person name="Corrochano L.M."/>
            <person name="Nicolas F.E."/>
            <person name="Garre V."/>
        </authorList>
    </citation>
    <scope>NUCLEOTIDE SEQUENCE [LARGE SCALE GENOMIC DNA]</scope>
    <source>
        <strain evidence="5 6">L51</strain>
    </source>
</reference>
<dbReference type="PROSITE" id="PS51193">
    <property type="entry name" value="HELICASE_ATP_BIND_2"/>
    <property type="match status" value="1"/>
</dbReference>
<dbReference type="InterPro" id="IPR045028">
    <property type="entry name" value="DinG/Rad3-like"/>
</dbReference>
<proteinExistence type="predicted"/>
<dbReference type="PANTHER" id="PTHR11472:SF47">
    <property type="entry name" value="FANCONI ANEMIA GROUP J PROTEIN"/>
    <property type="match status" value="1"/>
</dbReference>
<keyword evidence="6" id="KW-1185">Reference proteome</keyword>
<dbReference type="EMBL" id="JBCLYO010000050">
    <property type="protein sequence ID" value="KAL0073827.1"/>
    <property type="molecule type" value="Genomic_DNA"/>
</dbReference>
<sequence length="143" mass="16519">MVSRNKKLPNSFEMWKKEKERQTELTFELANRNEIDLAQIIRKQAEKKIYTMAGVKIEFPFRAYKSQIQMMSMIVKALKNRENALLESPTGSGKSLAILCAALGKEKKCGSVINRIQYNKINWIGITILLNIGKYQNYSMVRL</sequence>
<dbReference type="Gene3D" id="3.40.50.300">
    <property type="entry name" value="P-loop containing nucleotide triphosphate hydrolases"/>
    <property type="match status" value="1"/>
</dbReference>
<feature type="domain" description="Helicase ATP-binding" evidence="4">
    <location>
        <begin position="53"/>
        <end position="143"/>
    </location>
</feature>
<accession>A0ABR3AGF7</accession>
<keyword evidence="3" id="KW-0067">ATP-binding</keyword>
<evidence type="ECO:0000313" key="5">
    <source>
        <dbReference type="EMBL" id="KAL0073827.1"/>
    </source>
</evidence>
<name>A0ABR3AGF7_PHYBL</name>
<evidence type="ECO:0000256" key="3">
    <source>
        <dbReference type="ARBA" id="ARBA00022840"/>
    </source>
</evidence>
<dbReference type="InterPro" id="IPR027417">
    <property type="entry name" value="P-loop_NTPase"/>
</dbReference>
<organism evidence="5 6">
    <name type="scientific">Phycomyces blakesleeanus</name>
    <dbReference type="NCBI Taxonomy" id="4837"/>
    <lineage>
        <taxon>Eukaryota</taxon>
        <taxon>Fungi</taxon>
        <taxon>Fungi incertae sedis</taxon>
        <taxon>Mucoromycota</taxon>
        <taxon>Mucoromycotina</taxon>
        <taxon>Mucoromycetes</taxon>
        <taxon>Mucorales</taxon>
        <taxon>Phycomycetaceae</taxon>
        <taxon>Phycomyces</taxon>
    </lineage>
</organism>
<evidence type="ECO:0000256" key="1">
    <source>
        <dbReference type="ARBA" id="ARBA00022741"/>
    </source>
</evidence>